<feature type="region of interest" description="Disordered" evidence="1">
    <location>
        <begin position="1"/>
        <end position="27"/>
    </location>
</feature>
<gene>
    <name evidence="2" type="ORF">AMST5_03485</name>
</gene>
<name>A0AA48M1Z2_9ZZZZ</name>
<reference evidence="2" key="1">
    <citation type="submission" date="2023-07" db="EMBL/GenBank/DDBJ databases">
        <authorList>
            <person name="Pelsma A.J. K."/>
        </authorList>
    </citation>
    <scope>NUCLEOTIDE SEQUENCE</scope>
</reference>
<proteinExistence type="predicted"/>
<dbReference type="AlphaFoldDB" id="A0AA48M1Z2"/>
<sequence length="68" mass="7713">MDEYRRSDESGSAPREHATARKDRGGNAQLIVPAAYRLAPRSTWSMPRAGARPINLERRARFARFDVV</sequence>
<organism evidence="2">
    <name type="scientific">freshwater sediment metagenome</name>
    <dbReference type="NCBI Taxonomy" id="556182"/>
    <lineage>
        <taxon>unclassified sequences</taxon>
        <taxon>metagenomes</taxon>
        <taxon>ecological metagenomes</taxon>
    </lineage>
</organism>
<protein>
    <submittedName>
        <fullName evidence="2">Uncharacterized protein</fullName>
    </submittedName>
</protein>
<accession>A0AA48M1Z2</accession>
<evidence type="ECO:0000256" key="1">
    <source>
        <dbReference type="SAM" id="MobiDB-lite"/>
    </source>
</evidence>
<feature type="compositionally biased region" description="Basic and acidic residues" evidence="1">
    <location>
        <begin position="1"/>
        <end position="25"/>
    </location>
</feature>
<dbReference type="EMBL" id="OY288114">
    <property type="protein sequence ID" value="CAJ0884020.1"/>
    <property type="molecule type" value="Genomic_DNA"/>
</dbReference>
<evidence type="ECO:0000313" key="2">
    <source>
        <dbReference type="EMBL" id="CAJ0884020.1"/>
    </source>
</evidence>